<dbReference type="GO" id="GO:0005496">
    <property type="term" value="F:steroid binding"/>
    <property type="evidence" value="ECO:0007669"/>
    <property type="project" value="UniProtKB-KW"/>
</dbReference>
<dbReference type="Pfam" id="PF00067">
    <property type="entry name" value="p450"/>
    <property type="match status" value="1"/>
</dbReference>
<keyword evidence="27" id="KW-1185">Reference proteome</keyword>
<feature type="binding site" description="axial binding residue" evidence="23">
    <location>
        <position position="456"/>
    </location>
    <ligand>
        <name>heme</name>
        <dbReference type="ChEBI" id="CHEBI:30413"/>
    </ligand>
    <ligandPart>
        <name>Fe</name>
        <dbReference type="ChEBI" id="CHEBI:18248"/>
    </ligandPart>
</feature>
<keyword evidence="5 23" id="KW-0349">Heme</keyword>
<evidence type="ECO:0000256" key="24">
    <source>
        <dbReference type="RuleBase" id="RU000461"/>
    </source>
</evidence>
<dbReference type="Proteomes" id="UP000472276">
    <property type="component" value="Unassembled WGS sequence"/>
</dbReference>
<reference evidence="26" key="1">
    <citation type="submission" date="2025-08" db="UniProtKB">
        <authorList>
            <consortium name="Ensembl"/>
        </authorList>
    </citation>
    <scope>IDENTIFICATION</scope>
</reference>
<dbReference type="PRINTS" id="PR00385">
    <property type="entry name" value="P450"/>
</dbReference>
<evidence type="ECO:0000256" key="8">
    <source>
        <dbReference type="ARBA" id="ARBA00022824"/>
    </source>
</evidence>
<dbReference type="SUPFAM" id="SSF48264">
    <property type="entry name" value="Cytochrome P450"/>
    <property type="match status" value="1"/>
</dbReference>
<evidence type="ECO:0000256" key="3">
    <source>
        <dbReference type="ARBA" id="ARBA00004406"/>
    </source>
</evidence>
<keyword evidence="12 24" id="KW-0503">Monooxygenase</keyword>
<evidence type="ECO:0000256" key="12">
    <source>
        <dbReference type="ARBA" id="ARBA00023033"/>
    </source>
</evidence>
<dbReference type="PANTHER" id="PTHR24289:SF17">
    <property type="entry name" value="STEROID 21-HYDROXYLASE ISOFORM X1"/>
    <property type="match status" value="1"/>
</dbReference>
<dbReference type="Gene3D" id="1.10.630.10">
    <property type="entry name" value="Cytochrome P450"/>
    <property type="match status" value="1"/>
</dbReference>
<dbReference type="InterPro" id="IPR001128">
    <property type="entry name" value="Cyt_P450"/>
</dbReference>
<dbReference type="GO" id="GO:0006694">
    <property type="term" value="P:steroid biosynthetic process"/>
    <property type="evidence" value="ECO:0007669"/>
    <property type="project" value="UniProtKB-KW"/>
</dbReference>
<dbReference type="InterPro" id="IPR036396">
    <property type="entry name" value="Cyt_P450_sf"/>
</dbReference>
<dbReference type="EC" id="1.14.14.16" evidence="16"/>
<dbReference type="Ensembl" id="ENSOABT00000011999.2">
    <property type="protein sequence ID" value="ENSOABP00000011613.2"/>
    <property type="gene ID" value="ENSOABG00000005990.2"/>
</dbReference>
<evidence type="ECO:0000256" key="21">
    <source>
        <dbReference type="ARBA" id="ARBA00044304"/>
    </source>
</evidence>
<sequence>MASTVTISVGAAFLVVLLIMVLNWISGQKHKDVQENHKGSKSNDSRFLDQFLPCSSSLSLPGPTSYFLIGNMMELKNDHLPIHLTNLAQRYGSIYRLKCGTTTMVVLNTSEVIREALVKKWSDFAGRPISYTGNIVSGGGCNISLGDYTEKWRAQRRLVHSSLQRCCKKSLHDVIERQALHLLKVLMGYKGRAVDLSEDFTVAASNVITTLAFGIEYDKSSSELQELHSCLNEIVALWGSSWISALDSFPLLRKLPNPVFARLLKEVVRRDEIIRRLLNNYKSQDEKNQDVITGSLLQGLDNQNTGDKALLTDIHVHMATVDLLIGGTETAAAWLDWMVAFLLHRPEVQERVYEELCTVLEGRYPKYSDRHRLPVLCSLISEVLRLRPVAPLAVPHRAIRDSSIAGYFIPKNTVIIPNLFGAHHDPEVWPDPYSVFISLGGSTRDLIPFGGGARLCLGEAVAKMELFLFSAYLLRDFQLLLPESETSLPDLRGVASVVLKIKSYKVVARPRPVTNP</sequence>
<evidence type="ECO:0000256" key="15">
    <source>
        <dbReference type="ARBA" id="ARBA00023250"/>
    </source>
</evidence>
<feature type="transmembrane region" description="Helical" evidence="25">
    <location>
        <begin position="6"/>
        <end position="25"/>
    </location>
</feature>
<evidence type="ECO:0000256" key="4">
    <source>
        <dbReference type="ARBA" id="ARBA00010617"/>
    </source>
</evidence>
<protein>
    <recommendedName>
        <fullName evidence="17">Steroid 21-hydroxylase</fullName>
        <ecNumber evidence="16">1.14.14.16</ecNumber>
    </recommendedName>
    <alternativeName>
        <fullName evidence="21">21-OHase</fullName>
    </alternativeName>
    <alternativeName>
        <fullName evidence="18">Cytochrome P-450c21</fullName>
    </alternativeName>
    <alternativeName>
        <fullName evidence="22">Cytochrome P450 21</fullName>
    </alternativeName>
    <alternativeName>
        <fullName evidence="20">Cytochrome P450 XXI</fullName>
    </alternativeName>
    <alternativeName>
        <fullName evidence="19">Cytochrome P450-C21</fullName>
    </alternativeName>
</protein>
<gene>
    <name evidence="26" type="primary">COBLL1</name>
</gene>
<keyword evidence="13" id="KW-0446">Lipid-binding</keyword>
<evidence type="ECO:0000256" key="5">
    <source>
        <dbReference type="ARBA" id="ARBA00022617"/>
    </source>
</evidence>
<comment type="subcellular location">
    <subcellularLocation>
        <location evidence="3">Endoplasmic reticulum membrane</location>
        <topology evidence="3">Peripheral membrane protein</topology>
    </subcellularLocation>
    <subcellularLocation>
        <location evidence="2">Microsome membrane</location>
        <topology evidence="2">Peripheral membrane protein</topology>
    </subcellularLocation>
</comment>
<evidence type="ECO:0000256" key="23">
    <source>
        <dbReference type="PIRSR" id="PIRSR602401-1"/>
    </source>
</evidence>
<evidence type="ECO:0000313" key="26">
    <source>
        <dbReference type="Ensembl" id="ENSOABP00000011613.2"/>
    </source>
</evidence>
<keyword evidence="25" id="KW-0812">Transmembrane</keyword>
<dbReference type="GO" id="GO:0004509">
    <property type="term" value="F:steroid 21-monooxygenase activity"/>
    <property type="evidence" value="ECO:0007669"/>
    <property type="project" value="UniProtKB-EC"/>
</dbReference>
<dbReference type="GO" id="GO:0004508">
    <property type="term" value="F:steroid 17-alpha-monooxygenase activity"/>
    <property type="evidence" value="ECO:0007669"/>
    <property type="project" value="TreeGrafter"/>
</dbReference>
<evidence type="ECO:0000256" key="19">
    <source>
        <dbReference type="ARBA" id="ARBA00044265"/>
    </source>
</evidence>
<evidence type="ECO:0000256" key="20">
    <source>
        <dbReference type="ARBA" id="ARBA00044282"/>
    </source>
</evidence>
<evidence type="ECO:0000256" key="10">
    <source>
        <dbReference type="ARBA" id="ARBA00023002"/>
    </source>
</evidence>
<dbReference type="AlphaFoldDB" id="A0A668S5S1"/>
<evidence type="ECO:0000256" key="6">
    <source>
        <dbReference type="ARBA" id="ARBA00022665"/>
    </source>
</evidence>
<dbReference type="GO" id="GO:0005506">
    <property type="term" value="F:iron ion binding"/>
    <property type="evidence" value="ECO:0007669"/>
    <property type="project" value="InterPro"/>
</dbReference>
<dbReference type="PRINTS" id="PR00463">
    <property type="entry name" value="EP450I"/>
</dbReference>
<evidence type="ECO:0000256" key="7">
    <source>
        <dbReference type="ARBA" id="ARBA00022723"/>
    </source>
</evidence>
<keyword evidence="9" id="KW-0492">Microsome</keyword>
<evidence type="ECO:0000256" key="25">
    <source>
        <dbReference type="SAM" id="Phobius"/>
    </source>
</evidence>
<accession>A0A668S5S1</accession>
<dbReference type="GO" id="GO:0042448">
    <property type="term" value="P:progesterone metabolic process"/>
    <property type="evidence" value="ECO:0007669"/>
    <property type="project" value="TreeGrafter"/>
</dbReference>
<evidence type="ECO:0000256" key="16">
    <source>
        <dbReference type="ARBA" id="ARBA00044040"/>
    </source>
</evidence>
<evidence type="ECO:0000256" key="17">
    <source>
        <dbReference type="ARBA" id="ARBA00044116"/>
    </source>
</evidence>
<dbReference type="PANTHER" id="PTHR24289">
    <property type="entry name" value="STEROID 17-ALPHA-HYDROXYLASE/17,20 LYASE"/>
    <property type="match status" value="1"/>
</dbReference>
<evidence type="ECO:0000256" key="14">
    <source>
        <dbReference type="ARBA" id="ARBA00023136"/>
    </source>
</evidence>
<keyword evidence="11 23" id="KW-0408">Iron</keyword>
<dbReference type="InterPro" id="IPR017972">
    <property type="entry name" value="Cyt_P450_CS"/>
</dbReference>
<proteinExistence type="inferred from homology"/>
<dbReference type="FunFam" id="1.10.630.10:FF:000049">
    <property type="entry name" value="steroid 21-hydroxylase isoform X1"/>
    <property type="match status" value="1"/>
</dbReference>
<evidence type="ECO:0000256" key="9">
    <source>
        <dbReference type="ARBA" id="ARBA00022848"/>
    </source>
</evidence>
<organism evidence="26 27">
    <name type="scientific">Oreochromis aureus</name>
    <name type="common">Israeli tilapia</name>
    <name type="synonym">Chromis aureus</name>
    <dbReference type="NCBI Taxonomy" id="47969"/>
    <lineage>
        <taxon>Eukaryota</taxon>
        <taxon>Metazoa</taxon>
        <taxon>Chordata</taxon>
        <taxon>Craniata</taxon>
        <taxon>Vertebrata</taxon>
        <taxon>Euteleostomi</taxon>
        <taxon>Actinopterygii</taxon>
        <taxon>Neopterygii</taxon>
        <taxon>Teleostei</taxon>
        <taxon>Neoteleostei</taxon>
        <taxon>Acanthomorphata</taxon>
        <taxon>Ovalentaria</taxon>
        <taxon>Cichlomorphae</taxon>
        <taxon>Cichliformes</taxon>
        <taxon>Cichlidae</taxon>
        <taxon>African cichlids</taxon>
        <taxon>Pseudocrenilabrinae</taxon>
        <taxon>Oreochromini</taxon>
        <taxon>Oreochromis</taxon>
    </lineage>
</organism>
<name>A0A668S5S1_OREAU</name>
<comment type="cofactor">
    <cofactor evidence="23">
        <name>heme</name>
        <dbReference type="ChEBI" id="CHEBI:30413"/>
    </cofactor>
</comment>
<evidence type="ECO:0000256" key="22">
    <source>
        <dbReference type="ARBA" id="ARBA00044342"/>
    </source>
</evidence>
<comment type="cofactor">
    <cofactor evidence="1">
        <name>heme b</name>
        <dbReference type="ChEBI" id="CHEBI:60344"/>
    </cofactor>
</comment>
<keyword evidence="14 25" id="KW-0472">Membrane</keyword>
<dbReference type="GO" id="GO:0005789">
    <property type="term" value="C:endoplasmic reticulum membrane"/>
    <property type="evidence" value="ECO:0007669"/>
    <property type="project" value="UniProtKB-SubCell"/>
</dbReference>
<reference evidence="26" key="2">
    <citation type="submission" date="2025-09" db="UniProtKB">
        <authorList>
            <consortium name="Ensembl"/>
        </authorList>
    </citation>
    <scope>IDENTIFICATION</scope>
</reference>
<evidence type="ECO:0000256" key="11">
    <source>
        <dbReference type="ARBA" id="ARBA00023004"/>
    </source>
</evidence>
<dbReference type="GO" id="GO:0042446">
    <property type="term" value="P:hormone biosynthetic process"/>
    <property type="evidence" value="ECO:0007669"/>
    <property type="project" value="TreeGrafter"/>
</dbReference>
<keyword evidence="7 23" id="KW-0479">Metal-binding</keyword>
<evidence type="ECO:0000256" key="2">
    <source>
        <dbReference type="ARBA" id="ARBA00004174"/>
    </source>
</evidence>
<comment type="similarity">
    <text evidence="4 24">Belongs to the cytochrome P450 family.</text>
</comment>
<dbReference type="GO" id="GO:0020037">
    <property type="term" value="F:heme binding"/>
    <property type="evidence" value="ECO:0007669"/>
    <property type="project" value="InterPro"/>
</dbReference>
<keyword evidence="25" id="KW-1133">Transmembrane helix</keyword>
<keyword evidence="15" id="KW-0755">Steroidogenesis</keyword>
<evidence type="ECO:0000313" key="27">
    <source>
        <dbReference type="Proteomes" id="UP000472276"/>
    </source>
</evidence>
<evidence type="ECO:0000256" key="1">
    <source>
        <dbReference type="ARBA" id="ARBA00001970"/>
    </source>
</evidence>
<keyword evidence="6" id="KW-0754">Steroid-binding</keyword>
<evidence type="ECO:0000256" key="13">
    <source>
        <dbReference type="ARBA" id="ARBA00023121"/>
    </source>
</evidence>
<keyword evidence="8" id="KW-0256">Endoplasmic reticulum</keyword>
<keyword evidence="10 24" id="KW-0560">Oxidoreductase</keyword>
<evidence type="ECO:0000256" key="18">
    <source>
        <dbReference type="ARBA" id="ARBA00044217"/>
    </source>
</evidence>
<dbReference type="InterPro" id="IPR002401">
    <property type="entry name" value="Cyt_P450_E_grp-I"/>
</dbReference>
<dbReference type="PROSITE" id="PS00086">
    <property type="entry name" value="CYTOCHROME_P450"/>
    <property type="match status" value="1"/>
</dbReference>